<dbReference type="GO" id="GO:0015234">
    <property type="term" value="F:thiamine transmembrane transporter activity"/>
    <property type="evidence" value="ECO:0007669"/>
    <property type="project" value="InterPro"/>
</dbReference>
<evidence type="ECO:0000313" key="5">
    <source>
        <dbReference type="Proteomes" id="UP000469870"/>
    </source>
</evidence>
<accession>A0A6I2GPJ2</accession>
<organism evidence="3 4">
    <name type="scientific">Fundicoccus ignavus</name>
    <dbReference type="NCBI Taxonomy" id="2664442"/>
    <lineage>
        <taxon>Bacteria</taxon>
        <taxon>Bacillati</taxon>
        <taxon>Bacillota</taxon>
        <taxon>Bacilli</taxon>
        <taxon>Lactobacillales</taxon>
        <taxon>Aerococcaceae</taxon>
        <taxon>Fundicoccus</taxon>
    </lineage>
</organism>
<dbReference type="RefSeq" id="WP_153861757.1">
    <property type="nucleotide sequence ID" value="NZ_WJQR01000004.1"/>
</dbReference>
<dbReference type="AlphaFoldDB" id="A0A6I2GPJ2"/>
<evidence type="ECO:0000313" key="4">
    <source>
        <dbReference type="Proteomes" id="UP000430975"/>
    </source>
</evidence>
<gene>
    <name evidence="3" type="ORF">GIY09_05720</name>
    <name evidence="2" type="ORF">GIY11_05065</name>
</gene>
<name>A0A6I2GPJ2_9LACT</name>
<dbReference type="Pfam" id="PF09515">
    <property type="entry name" value="Thia_YuaJ"/>
    <property type="match status" value="1"/>
</dbReference>
<sequence length="199" mass="22124">MNKRSIRLVFDMILAIAISVSVHQLFEFIFNGFTNLHFSLVLVPLIWLALRYGASTAVLAAAMTGLINGLIDFHFSEWVNIILYEILPLLSSGLAGLFAKYTQKTLNNRRLKSTYLNISTASILVTLAYFALKFLIVPMGTGNLTELSISKLEFWASFALMAVAAAVLLCTAAKAMPRWIIPARTKYLTRKETSSLLND</sequence>
<keyword evidence="4" id="KW-1185">Reference proteome</keyword>
<feature type="transmembrane region" description="Helical" evidence="1">
    <location>
        <begin position="57"/>
        <end position="75"/>
    </location>
</feature>
<keyword evidence="1" id="KW-0812">Transmembrane</keyword>
<dbReference type="Proteomes" id="UP000469870">
    <property type="component" value="Unassembled WGS sequence"/>
</dbReference>
<feature type="transmembrane region" description="Helical" evidence="1">
    <location>
        <begin position="32"/>
        <end position="50"/>
    </location>
</feature>
<dbReference type="InterPro" id="IPR012651">
    <property type="entry name" value="Thia_Transptr_ThiT"/>
</dbReference>
<protein>
    <submittedName>
        <fullName evidence="3">Uncharacterized protein</fullName>
    </submittedName>
</protein>
<proteinExistence type="predicted"/>
<evidence type="ECO:0000313" key="3">
    <source>
        <dbReference type="EMBL" id="MRI85375.1"/>
    </source>
</evidence>
<dbReference type="EMBL" id="WJQS01000004">
    <property type="protein sequence ID" value="MRI85375.1"/>
    <property type="molecule type" value="Genomic_DNA"/>
</dbReference>
<feature type="transmembrane region" description="Helical" evidence="1">
    <location>
        <begin position="114"/>
        <end position="136"/>
    </location>
</feature>
<reference evidence="4 5" key="1">
    <citation type="submission" date="2019-11" db="EMBL/GenBank/DDBJ databases">
        <title>Characterisation of Fundicoccus ignavus gen. nov. sp. nov., a novel genus of the family Aerococcaceae isolated from bulk tank milk.</title>
        <authorList>
            <person name="Siebert A."/>
            <person name="Huptas C."/>
            <person name="Wenning M."/>
            <person name="Scherer S."/>
            <person name="Doll E.V."/>
        </authorList>
    </citation>
    <scope>NUCLEOTIDE SEQUENCE [LARGE SCALE GENOMIC DNA]</scope>
    <source>
        <strain evidence="2 5">DSM 109653</strain>
        <strain evidence="3 4">WS4759</strain>
    </source>
</reference>
<keyword evidence="1" id="KW-1133">Transmembrane helix</keyword>
<keyword evidence="1" id="KW-0472">Membrane</keyword>
<evidence type="ECO:0000256" key="1">
    <source>
        <dbReference type="SAM" id="Phobius"/>
    </source>
</evidence>
<feature type="transmembrane region" description="Helical" evidence="1">
    <location>
        <begin position="81"/>
        <end position="102"/>
    </location>
</feature>
<dbReference type="Proteomes" id="UP000430975">
    <property type="component" value="Unassembled WGS sequence"/>
</dbReference>
<evidence type="ECO:0000313" key="2">
    <source>
        <dbReference type="EMBL" id="MRI81384.1"/>
    </source>
</evidence>
<dbReference type="GO" id="GO:0005886">
    <property type="term" value="C:plasma membrane"/>
    <property type="evidence" value="ECO:0007669"/>
    <property type="project" value="InterPro"/>
</dbReference>
<feature type="transmembrane region" description="Helical" evidence="1">
    <location>
        <begin position="156"/>
        <end position="176"/>
    </location>
</feature>
<dbReference type="EMBL" id="WJQR01000004">
    <property type="protein sequence ID" value="MRI81384.1"/>
    <property type="molecule type" value="Genomic_DNA"/>
</dbReference>
<feature type="transmembrane region" description="Helical" evidence="1">
    <location>
        <begin position="7"/>
        <end position="26"/>
    </location>
</feature>
<dbReference type="Gene3D" id="1.10.1760.20">
    <property type="match status" value="1"/>
</dbReference>
<comment type="caution">
    <text evidence="3">The sequence shown here is derived from an EMBL/GenBank/DDBJ whole genome shotgun (WGS) entry which is preliminary data.</text>
</comment>